<protein>
    <submittedName>
        <fullName evidence="2">Uncharacterized protein</fullName>
    </submittedName>
</protein>
<accession>A0A917UNH1</accession>
<keyword evidence="3" id="KW-1185">Reference proteome</keyword>
<organism evidence="2 3">
    <name type="scientific">Streptomyces brasiliensis</name>
    <dbReference type="NCBI Taxonomy" id="1954"/>
    <lineage>
        <taxon>Bacteria</taxon>
        <taxon>Bacillati</taxon>
        <taxon>Actinomycetota</taxon>
        <taxon>Actinomycetes</taxon>
        <taxon>Kitasatosporales</taxon>
        <taxon>Streptomycetaceae</taxon>
        <taxon>Streptomyces</taxon>
    </lineage>
</organism>
<dbReference type="Pfam" id="PF19711">
    <property type="entry name" value="DUF6207"/>
    <property type="match status" value="1"/>
</dbReference>
<comment type="caution">
    <text evidence="2">The sequence shown here is derived from an EMBL/GenBank/DDBJ whole genome shotgun (WGS) entry which is preliminary data.</text>
</comment>
<evidence type="ECO:0000256" key="1">
    <source>
        <dbReference type="SAM" id="MobiDB-lite"/>
    </source>
</evidence>
<feature type="region of interest" description="Disordered" evidence="1">
    <location>
        <begin position="1"/>
        <end position="42"/>
    </location>
</feature>
<feature type="compositionally biased region" description="Polar residues" evidence="1">
    <location>
        <begin position="21"/>
        <end position="30"/>
    </location>
</feature>
<dbReference type="EMBL" id="BMQA01000120">
    <property type="protein sequence ID" value="GGJ70381.1"/>
    <property type="molecule type" value="Genomic_DNA"/>
</dbReference>
<dbReference type="Proteomes" id="UP000657574">
    <property type="component" value="Unassembled WGS sequence"/>
</dbReference>
<name>A0A917UNH1_9ACTN</name>
<sequence>MVASNTHTPWGEFGEVMQGTVDVTTDNSPGRVNPQPEPTPAGHEHVLTDVDQIREAHLSEPGLLVIDVAGFDDDTVLAFQAAIARTWGTATAERTTRDPGQPGVRLRMYTDMRQVLEEATASLRHGPGARWWCRAARRPGGRRSDRATV</sequence>
<reference evidence="2" key="1">
    <citation type="journal article" date="2014" name="Int. J. Syst. Evol. Microbiol.">
        <title>Complete genome sequence of Corynebacterium casei LMG S-19264T (=DSM 44701T), isolated from a smear-ripened cheese.</title>
        <authorList>
            <consortium name="US DOE Joint Genome Institute (JGI-PGF)"/>
            <person name="Walter F."/>
            <person name="Albersmeier A."/>
            <person name="Kalinowski J."/>
            <person name="Ruckert C."/>
        </authorList>
    </citation>
    <scope>NUCLEOTIDE SEQUENCE</scope>
    <source>
        <strain evidence="2">JCM 3086</strain>
    </source>
</reference>
<reference evidence="2" key="2">
    <citation type="submission" date="2020-09" db="EMBL/GenBank/DDBJ databases">
        <authorList>
            <person name="Sun Q."/>
            <person name="Ohkuma M."/>
        </authorList>
    </citation>
    <scope>NUCLEOTIDE SEQUENCE</scope>
    <source>
        <strain evidence="2">JCM 3086</strain>
    </source>
</reference>
<proteinExistence type="predicted"/>
<evidence type="ECO:0000313" key="2">
    <source>
        <dbReference type="EMBL" id="GGJ70381.1"/>
    </source>
</evidence>
<evidence type="ECO:0000313" key="3">
    <source>
        <dbReference type="Proteomes" id="UP000657574"/>
    </source>
</evidence>
<dbReference type="InterPro" id="IPR045775">
    <property type="entry name" value="DUF6207"/>
</dbReference>
<dbReference type="AlphaFoldDB" id="A0A917UNH1"/>
<gene>
    <name evidence="2" type="ORF">GCM10010121_096310</name>
</gene>